<reference evidence="3 4" key="1">
    <citation type="submission" date="2017-04" db="EMBL/GenBank/DDBJ databases">
        <authorList>
            <person name="Afonso C.L."/>
            <person name="Miller P.J."/>
            <person name="Scott M.A."/>
            <person name="Spackman E."/>
            <person name="Goraichik I."/>
            <person name="Dimitrov K.M."/>
            <person name="Suarez D.L."/>
            <person name="Swayne D.E."/>
        </authorList>
    </citation>
    <scope>NUCLEOTIDE SEQUENCE [LARGE SCALE GENOMIC DNA]</scope>
    <source>
        <strain evidence="3 4">CGMCC 1.12644</strain>
    </source>
</reference>
<sequence>MMKLVAITAILALPLALSACDEINEWEAEIDAEQQAADLKKCNSQGFVTGTNAMATCMATISNERQAAQARAEASYQASEARKKAKKKTDISRVPASTRPTAESMGVDPGTANMTRCSDGALREDCSFAPLDY</sequence>
<gene>
    <name evidence="3" type="ORF">SAMN06295998_101382</name>
</gene>
<dbReference type="AlphaFoldDB" id="A0A1W1ZA59"/>
<protein>
    <recommendedName>
        <fullName evidence="5">Lipoprotein</fullName>
    </recommendedName>
</protein>
<name>A0A1W1ZA59_9RHOB</name>
<keyword evidence="2" id="KW-0732">Signal</keyword>
<evidence type="ECO:0000313" key="4">
    <source>
        <dbReference type="Proteomes" id="UP000192330"/>
    </source>
</evidence>
<dbReference type="EMBL" id="FWYD01000001">
    <property type="protein sequence ID" value="SMC45303.1"/>
    <property type="molecule type" value="Genomic_DNA"/>
</dbReference>
<feature type="signal peptide" evidence="2">
    <location>
        <begin position="1"/>
        <end position="19"/>
    </location>
</feature>
<accession>A0A1W1ZA59</accession>
<dbReference type="RefSeq" id="WP_084350099.1">
    <property type="nucleotide sequence ID" value="NZ_FWYD01000001.1"/>
</dbReference>
<evidence type="ECO:0000313" key="3">
    <source>
        <dbReference type="EMBL" id="SMC45303.1"/>
    </source>
</evidence>
<keyword evidence="4" id="KW-1185">Reference proteome</keyword>
<dbReference type="PROSITE" id="PS51257">
    <property type="entry name" value="PROKAR_LIPOPROTEIN"/>
    <property type="match status" value="1"/>
</dbReference>
<feature type="region of interest" description="Disordered" evidence="1">
    <location>
        <begin position="72"/>
        <end position="113"/>
    </location>
</feature>
<organism evidence="3 4">
    <name type="scientific">Primorskyibacter flagellatus</name>
    <dbReference type="NCBI Taxonomy" id="1387277"/>
    <lineage>
        <taxon>Bacteria</taxon>
        <taxon>Pseudomonadati</taxon>
        <taxon>Pseudomonadota</taxon>
        <taxon>Alphaproteobacteria</taxon>
        <taxon>Rhodobacterales</taxon>
        <taxon>Roseobacteraceae</taxon>
        <taxon>Primorskyibacter</taxon>
    </lineage>
</organism>
<feature type="chain" id="PRO_5012664344" description="Lipoprotein" evidence="2">
    <location>
        <begin position="20"/>
        <end position="133"/>
    </location>
</feature>
<evidence type="ECO:0000256" key="1">
    <source>
        <dbReference type="SAM" id="MobiDB-lite"/>
    </source>
</evidence>
<dbReference type="STRING" id="1387277.SAMN06295998_101382"/>
<evidence type="ECO:0000256" key="2">
    <source>
        <dbReference type="SAM" id="SignalP"/>
    </source>
</evidence>
<evidence type="ECO:0008006" key="5">
    <source>
        <dbReference type="Google" id="ProtNLM"/>
    </source>
</evidence>
<dbReference type="Proteomes" id="UP000192330">
    <property type="component" value="Unassembled WGS sequence"/>
</dbReference>
<proteinExistence type="predicted"/>